<dbReference type="EMBL" id="CP029554">
    <property type="protein sequence ID" value="AXE36067.1"/>
    <property type="molecule type" value="Genomic_DNA"/>
</dbReference>
<dbReference type="Pfam" id="PF12773">
    <property type="entry name" value="DZR"/>
    <property type="match status" value="1"/>
</dbReference>
<organism evidence="3 4">
    <name type="scientific">Chromobacterium phragmitis</name>
    <dbReference type="NCBI Taxonomy" id="2202141"/>
    <lineage>
        <taxon>Bacteria</taxon>
        <taxon>Pseudomonadati</taxon>
        <taxon>Pseudomonadota</taxon>
        <taxon>Betaproteobacteria</taxon>
        <taxon>Neisseriales</taxon>
        <taxon>Chromobacteriaceae</taxon>
        <taxon>Chromobacterium</taxon>
    </lineage>
</organism>
<dbReference type="Proteomes" id="UP000252038">
    <property type="component" value="Chromosome"/>
</dbReference>
<gene>
    <name evidence="3" type="ORF">DK843_18245</name>
</gene>
<evidence type="ECO:0000313" key="3">
    <source>
        <dbReference type="EMBL" id="AXE36067.1"/>
    </source>
</evidence>
<dbReference type="KEGG" id="chrb:DK843_18245"/>
<sequence length="86" mass="9192">MSHFGKWFGRRHDRHASGHHGPRGRESGYPAAAPAIACPACRQGHDSGARFCQHCGSSLAPSRCGQCGREADAAARFCSQCGQVLR</sequence>
<evidence type="ECO:0000313" key="4">
    <source>
        <dbReference type="Proteomes" id="UP000252038"/>
    </source>
</evidence>
<feature type="region of interest" description="Disordered" evidence="1">
    <location>
        <begin position="1"/>
        <end position="28"/>
    </location>
</feature>
<proteinExistence type="predicted"/>
<feature type="domain" description="DZANK-type" evidence="2">
    <location>
        <begin position="38"/>
        <end position="82"/>
    </location>
</feature>
<dbReference type="AlphaFoldDB" id="A0A344ULB9"/>
<accession>A0A344ULB9</accession>
<dbReference type="InterPro" id="IPR025874">
    <property type="entry name" value="DZR"/>
</dbReference>
<evidence type="ECO:0000256" key="1">
    <source>
        <dbReference type="SAM" id="MobiDB-lite"/>
    </source>
</evidence>
<dbReference type="RefSeq" id="WP_114073963.1">
    <property type="nucleotide sequence ID" value="NZ_CP029554.1"/>
</dbReference>
<name>A0A344ULB9_9NEIS</name>
<reference evidence="3 4" key="1">
    <citation type="submission" date="2018-05" db="EMBL/GenBank/DDBJ databases">
        <title>Genome sequencing, assembly and analysis of the novel insecticidal bacterium, Chromobacterium phragmitis.</title>
        <authorList>
            <person name="Sparks M.E."/>
            <person name="Blackburn M.B."/>
            <person name="Gundersen-Rindal D.E."/>
        </authorList>
    </citation>
    <scope>NUCLEOTIDE SEQUENCE [LARGE SCALE GENOMIC DNA]</scope>
    <source>
        <strain evidence="3">IIBBL 274-1</strain>
    </source>
</reference>
<evidence type="ECO:0000259" key="2">
    <source>
        <dbReference type="Pfam" id="PF12773"/>
    </source>
</evidence>
<protein>
    <recommendedName>
        <fullName evidence="2">DZANK-type domain-containing protein</fullName>
    </recommendedName>
</protein>
<feature type="compositionally biased region" description="Basic residues" evidence="1">
    <location>
        <begin position="8"/>
        <end position="22"/>
    </location>
</feature>